<keyword evidence="2" id="KW-0449">Lipoprotein</keyword>
<dbReference type="CDD" id="cd16325">
    <property type="entry name" value="LolA"/>
    <property type="match status" value="1"/>
</dbReference>
<reference evidence="2" key="1">
    <citation type="journal article" date="2023" name="Int. J. Syst. Evol. Microbiol.">
        <title>Mesoterricola silvestris gen. nov., sp. nov., Mesoterricola sediminis sp. nov., Geothrix oryzae sp. nov., Geothrix edaphica sp. nov., Geothrix rubra sp. nov., and Geothrix limicola sp. nov., six novel members of Acidobacteriota isolated from soils.</title>
        <authorList>
            <person name="Itoh H."/>
            <person name="Sugisawa Y."/>
            <person name="Mise K."/>
            <person name="Xu Z."/>
            <person name="Kuniyasu M."/>
            <person name="Ushijima N."/>
            <person name="Kawano K."/>
            <person name="Kobayashi E."/>
            <person name="Shiratori Y."/>
            <person name="Masuda Y."/>
            <person name="Senoo K."/>
        </authorList>
    </citation>
    <scope>NUCLEOTIDE SEQUENCE</scope>
    <source>
        <strain evidence="2">W786</strain>
    </source>
</reference>
<evidence type="ECO:0000313" key="2">
    <source>
        <dbReference type="EMBL" id="BDU75681.1"/>
    </source>
</evidence>
<accession>A0AA48KBC9</accession>
<gene>
    <name evidence="2" type="ORF">METESE_06390</name>
</gene>
<organism evidence="2 3">
    <name type="scientific">Mesoterricola sediminis</name>
    <dbReference type="NCBI Taxonomy" id="2927980"/>
    <lineage>
        <taxon>Bacteria</taxon>
        <taxon>Pseudomonadati</taxon>
        <taxon>Acidobacteriota</taxon>
        <taxon>Holophagae</taxon>
        <taxon>Holophagales</taxon>
        <taxon>Holophagaceae</taxon>
        <taxon>Mesoterricola</taxon>
    </lineage>
</organism>
<dbReference type="AlphaFoldDB" id="A0AA48KBC9"/>
<dbReference type="InterPro" id="IPR004564">
    <property type="entry name" value="OM_lipoprot_carrier_LolA-like"/>
</dbReference>
<keyword evidence="1" id="KW-0732">Signal</keyword>
<dbReference type="InterPro" id="IPR029046">
    <property type="entry name" value="LolA/LolB/LppX"/>
</dbReference>
<proteinExistence type="predicted"/>
<name>A0AA48KBC9_9BACT</name>
<protein>
    <submittedName>
        <fullName evidence="2">Outer-membrane lipoprotein carrier protein</fullName>
    </submittedName>
</protein>
<dbReference type="KEGG" id="msea:METESE_06390"/>
<dbReference type="Gene3D" id="2.50.20.10">
    <property type="entry name" value="Lipoprotein localisation LolA/LolB/LppX"/>
    <property type="match status" value="1"/>
</dbReference>
<dbReference type="Pfam" id="PF19574">
    <property type="entry name" value="LolA_3"/>
    <property type="match status" value="1"/>
</dbReference>
<dbReference type="SUPFAM" id="SSF89392">
    <property type="entry name" value="Prokaryotic lipoproteins and lipoprotein localization factors"/>
    <property type="match status" value="1"/>
</dbReference>
<evidence type="ECO:0000256" key="1">
    <source>
        <dbReference type="ARBA" id="ARBA00022729"/>
    </source>
</evidence>
<dbReference type="RefSeq" id="WP_316411068.1">
    <property type="nucleotide sequence ID" value="NZ_AP027081.1"/>
</dbReference>
<evidence type="ECO:0000313" key="3">
    <source>
        <dbReference type="Proteomes" id="UP001228113"/>
    </source>
</evidence>
<keyword evidence="3" id="KW-1185">Reference proteome</keyword>
<dbReference type="EMBL" id="AP027081">
    <property type="protein sequence ID" value="BDU75681.1"/>
    <property type="molecule type" value="Genomic_DNA"/>
</dbReference>
<dbReference type="Proteomes" id="UP001228113">
    <property type="component" value="Chromosome"/>
</dbReference>
<sequence>MRAHAALAAPLALLVQAQPVPEALTAHLKATPLLHADFVQTRRLAALSRPLKSSGNLVVSRELGVLWRMEKPLRLTVALGPKGVAEVDAQGNRKLQTAKDNAMAARMAGIMKSLLEGRWSGLEELFTVKGQGGPEAWTILLEPRPQTAAFIKGVRIRGGAFVETIHVDEPSGDTTDIQFLRFNPGAPLTAEERRLLAFE</sequence>